<name>A0A7R9IDD8_9NEOP</name>
<dbReference type="InterPro" id="IPR030382">
    <property type="entry name" value="MeTrfase_TRM5/TYW2"/>
</dbReference>
<keyword evidence="5" id="KW-0819">tRNA processing</keyword>
<dbReference type="GO" id="GO:0031591">
    <property type="term" value="P:wybutosine biosynthetic process"/>
    <property type="evidence" value="ECO:0007669"/>
    <property type="project" value="TreeGrafter"/>
</dbReference>
<dbReference type="EMBL" id="OE000738">
    <property type="protein sequence ID" value="CAD7454862.1"/>
    <property type="molecule type" value="Genomic_DNA"/>
</dbReference>
<keyword evidence="3" id="KW-0808">Transferase</keyword>
<dbReference type="PROSITE" id="PS51684">
    <property type="entry name" value="SAM_MT_TRM5_TYW2"/>
    <property type="match status" value="1"/>
</dbReference>
<protein>
    <recommendedName>
        <fullName evidence="2">tRNA(Phe) (4-demethylwyosine(37)-C(7)) aminocarboxypropyltransferase</fullName>
        <ecNumber evidence="2">2.5.1.114</ecNumber>
    </recommendedName>
</protein>
<dbReference type="Pfam" id="PF02475">
    <property type="entry name" value="TRM5-TYW2_MTfase"/>
    <property type="match status" value="1"/>
</dbReference>
<evidence type="ECO:0000256" key="5">
    <source>
        <dbReference type="ARBA" id="ARBA00022694"/>
    </source>
</evidence>
<evidence type="ECO:0000256" key="1">
    <source>
        <dbReference type="ARBA" id="ARBA00004797"/>
    </source>
</evidence>
<dbReference type="Gene3D" id="3.40.50.150">
    <property type="entry name" value="Vaccinia Virus protein VP39"/>
    <property type="match status" value="3"/>
</dbReference>
<organism evidence="8">
    <name type="scientific">Timema tahoe</name>
    <dbReference type="NCBI Taxonomy" id="61484"/>
    <lineage>
        <taxon>Eukaryota</taxon>
        <taxon>Metazoa</taxon>
        <taxon>Ecdysozoa</taxon>
        <taxon>Arthropoda</taxon>
        <taxon>Hexapoda</taxon>
        <taxon>Insecta</taxon>
        <taxon>Pterygota</taxon>
        <taxon>Neoptera</taxon>
        <taxon>Polyneoptera</taxon>
        <taxon>Phasmatodea</taxon>
        <taxon>Timematodea</taxon>
        <taxon>Timematoidea</taxon>
        <taxon>Timematidae</taxon>
        <taxon>Timema</taxon>
    </lineage>
</organism>
<evidence type="ECO:0000313" key="8">
    <source>
        <dbReference type="EMBL" id="CAD7454862.1"/>
    </source>
</evidence>
<dbReference type="Gene3D" id="3.30.300.110">
    <property type="entry name" value="Met-10+ protein-like domains"/>
    <property type="match status" value="1"/>
</dbReference>
<dbReference type="SUPFAM" id="SSF53335">
    <property type="entry name" value="S-adenosyl-L-methionine-dependent methyltransferases"/>
    <property type="match status" value="1"/>
</dbReference>
<sequence length="448" mass="51321">MPYRSNMECLLAITNIRSCQTLRNQLKQLELYDENYKCTKLNSKQIGIPVKDFIVKHSSIIYMNKSLYSIGDITFSLEKRSNITTKIKPAPGEILKKSIVELLTEKNLWDNFLNDEIPKSWEKYDDLIVFDGKCFSHPLWEQLGDSLWKTISSSLKVNRVALKNRIQTDGFRTPNVTLVWGVSAWVNYVDNEIKYGWDVERNMFSAGNAPERHRLGSLDCRDEVVVDLFAGIGYFTLPFLVHAKAEMVHACEWNPNAVCPANIADRVNLGLIPTSRNSWPIACAALKSSGGTLHIHENVSELLHMSVVFCELQDRTRERFDCEGGSENTCLECLSIIETLPVYINDDSKVLTKEFFSDPSLVHKQCDSFTMVRDRLFAQFSEEPISWKKLEWKVWALHVCHSVSAILQEVREGQMSWKVSVLNIHHVKSYAPHVNHMVLDLHCSPVHM</sequence>
<comment type="pathway">
    <text evidence="1">tRNA modification; wybutosine-tRNA(Phe) biosynthesis.</text>
</comment>
<dbReference type="GO" id="GO:0030488">
    <property type="term" value="P:tRNA methylation"/>
    <property type="evidence" value="ECO:0007669"/>
    <property type="project" value="TreeGrafter"/>
</dbReference>
<comment type="catalytic activity">
    <reaction evidence="6">
        <text>4-demethylwyosine(37) in tRNA(Phe) + S-adenosyl-L-methionine = 4-demethyl-7-[(3S)-3-amino-3-carboxypropyl]wyosine(37) in tRNA(Phe) + S-methyl-5'-thioadenosine + H(+)</text>
        <dbReference type="Rhea" id="RHEA:36355"/>
        <dbReference type="Rhea" id="RHEA-COMP:10164"/>
        <dbReference type="Rhea" id="RHEA-COMP:10378"/>
        <dbReference type="ChEBI" id="CHEBI:15378"/>
        <dbReference type="ChEBI" id="CHEBI:17509"/>
        <dbReference type="ChEBI" id="CHEBI:59789"/>
        <dbReference type="ChEBI" id="CHEBI:64315"/>
        <dbReference type="ChEBI" id="CHEBI:73550"/>
        <dbReference type="EC" id="2.5.1.114"/>
    </reaction>
</comment>
<dbReference type="EC" id="2.5.1.114" evidence="2"/>
<proteinExistence type="predicted"/>
<dbReference type="Pfam" id="PF25133">
    <property type="entry name" value="TYW2_N_2"/>
    <property type="match status" value="1"/>
</dbReference>
<dbReference type="GO" id="GO:0102522">
    <property type="term" value="F:tRNA 4-demethylwyosine alpha-amino-alpha-carboxypropyltransferase activity"/>
    <property type="evidence" value="ECO:0007669"/>
    <property type="project" value="UniProtKB-EC"/>
</dbReference>
<evidence type="ECO:0000256" key="4">
    <source>
        <dbReference type="ARBA" id="ARBA00022691"/>
    </source>
</evidence>
<evidence type="ECO:0000256" key="6">
    <source>
        <dbReference type="ARBA" id="ARBA00049400"/>
    </source>
</evidence>
<dbReference type="FunFam" id="3.30.300.110:FF:000002">
    <property type="entry name" value="tRNA wybutosine-synthesizing protein 2 homolog"/>
    <property type="match status" value="1"/>
</dbReference>
<accession>A0A7R9IDD8</accession>
<dbReference type="GO" id="GO:0005737">
    <property type="term" value="C:cytoplasm"/>
    <property type="evidence" value="ECO:0007669"/>
    <property type="project" value="TreeGrafter"/>
</dbReference>
<dbReference type="AlphaFoldDB" id="A0A7R9IDD8"/>
<dbReference type="GO" id="GO:0008175">
    <property type="term" value="F:tRNA methyltransferase activity"/>
    <property type="evidence" value="ECO:0007669"/>
    <property type="project" value="TreeGrafter"/>
</dbReference>
<evidence type="ECO:0000256" key="2">
    <source>
        <dbReference type="ARBA" id="ARBA00012265"/>
    </source>
</evidence>
<dbReference type="PANTHER" id="PTHR23245">
    <property type="entry name" value="TRNA METHYLTRANSFERASE"/>
    <property type="match status" value="1"/>
</dbReference>
<reference evidence="8" key="1">
    <citation type="submission" date="2020-11" db="EMBL/GenBank/DDBJ databases">
        <authorList>
            <person name="Tran Van P."/>
        </authorList>
    </citation>
    <scope>NUCLEOTIDE SEQUENCE</scope>
</reference>
<keyword evidence="4" id="KW-0949">S-adenosyl-L-methionine</keyword>
<dbReference type="PANTHER" id="PTHR23245:SF25">
    <property type="entry name" value="TRNA WYBUTOSINE-SYNTHESIZING PROTEIN 2 HOMOLOG"/>
    <property type="match status" value="1"/>
</dbReference>
<gene>
    <name evidence="8" type="ORF">TTEB3V08_LOCUS2955</name>
</gene>
<dbReference type="InterPro" id="IPR029063">
    <property type="entry name" value="SAM-dependent_MTases_sf"/>
</dbReference>
<dbReference type="InterPro" id="IPR056743">
    <property type="entry name" value="TRM5-TYW2-like_MTfase"/>
</dbReference>
<evidence type="ECO:0000259" key="7">
    <source>
        <dbReference type="PROSITE" id="PS51684"/>
    </source>
</evidence>
<evidence type="ECO:0000256" key="3">
    <source>
        <dbReference type="ARBA" id="ARBA00022679"/>
    </source>
</evidence>
<dbReference type="InterPro" id="IPR056744">
    <property type="entry name" value="TRM5/TYW2-like_N"/>
</dbReference>
<feature type="domain" description="SAM-dependent methyltransferase TRM5/TYW2-type" evidence="7">
    <location>
        <begin position="121"/>
        <end position="445"/>
    </location>
</feature>